<feature type="domain" description="TIR" evidence="1">
    <location>
        <begin position="7"/>
        <end position="138"/>
    </location>
</feature>
<sequence>MTDVQTYDYDIAVSFAGEDRELVRSVVTELKEHDVKVFFDEDSTAEMWGENLVDFLQSIYSRRARYAVLFISSHYVAKKWTTYERKAAQDRAFQQAAPYILPVRIDDSELPGLLSTVGYVDAEFAGARGIVDAVLSKLGSHAPAQAPKFDGRAPRTPEAVALVLSERPPGWEFLLYGGVLHQGITDLEDKYRDHVIEFSPHNGEVVLEDDGLSWLASKLISVSRIVDNLDRVLSDDAQVAAFGRPGEPGDPERIIHLANRLTGIYGELLDWAAGIRATGFDDDAVQHVANAEARLADLPIQQLREFVERYSQQMDGLTARLLAGEDVHLTFTVKIDMDPEAQDIYHNALEAYGAQRLGNS</sequence>
<dbReference type="Pfam" id="PF13676">
    <property type="entry name" value="TIR_2"/>
    <property type="match status" value="1"/>
</dbReference>
<dbReference type="EMBL" id="CABVGP010000004">
    <property type="protein sequence ID" value="VVJ25208.1"/>
    <property type="molecule type" value="Genomic_DNA"/>
</dbReference>
<dbReference type="GO" id="GO:0007165">
    <property type="term" value="P:signal transduction"/>
    <property type="evidence" value="ECO:0007669"/>
    <property type="project" value="InterPro"/>
</dbReference>
<protein>
    <recommendedName>
        <fullName evidence="1">TIR domain-containing protein</fullName>
    </recommendedName>
</protein>
<dbReference type="RefSeq" id="WP_155549821.1">
    <property type="nucleotide sequence ID" value="NZ_CABVGP010000004.1"/>
</dbReference>
<dbReference type="Proteomes" id="UP000399805">
    <property type="component" value="Unassembled WGS sequence"/>
</dbReference>
<proteinExistence type="predicted"/>
<dbReference type="InterPro" id="IPR000157">
    <property type="entry name" value="TIR_dom"/>
</dbReference>
<keyword evidence="3" id="KW-1185">Reference proteome</keyword>
<dbReference type="SUPFAM" id="SSF52200">
    <property type="entry name" value="Toll/Interleukin receptor TIR domain"/>
    <property type="match status" value="1"/>
</dbReference>
<evidence type="ECO:0000259" key="1">
    <source>
        <dbReference type="PROSITE" id="PS50104"/>
    </source>
</evidence>
<accession>A0A6I8M6Y4</accession>
<evidence type="ECO:0000313" key="3">
    <source>
        <dbReference type="Proteomes" id="UP000399805"/>
    </source>
</evidence>
<reference evidence="2 3" key="1">
    <citation type="submission" date="2019-09" db="EMBL/GenBank/DDBJ databases">
        <authorList>
            <person name="Leyn A S."/>
        </authorList>
    </citation>
    <scope>NUCLEOTIDE SEQUENCE [LARGE SCALE GENOMIC DNA]</scope>
    <source>
        <strain evidence="2">AA231_1</strain>
    </source>
</reference>
<gene>
    <name evidence="2" type="ORF">AA23TX_09952</name>
</gene>
<dbReference type="PROSITE" id="PS50104">
    <property type="entry name" value="TIR"/>
    <property type="match status" value="1"/>
</dbReference>
<dbReference type="AlphaFoldDB" id="A0A6I8M6Y4"/>
<name>A0A6I8M6Y4_9PSEU</name>
<dbReference type="SMART" id="SM00255">
    <property type="entry name" value="TIR"/>
    <property type="match status" value="1"/>
</dbReference>
<evidence type="ECO:0000313" key="2">
    <source>
        <dbReference type="EMBL" id="VVJ25208.1"/>
    </source>
</evidence>
<organism evidence="2 3">
    <name type="scientific">Amycolatopsis camponoti</name>
    <dbReference type="NCBI Taxonomy" id="2606593"/>
    <lineage>
        <taxon>Bacteria</taxon>
        <taxon>Bacillati</taxon>
        <taxon>Actinomycetota</taxon>
        <taxon>Actinomycetes</taxon>
        <taxon>Pseudonocardiales</taxon>
        <taxon>Pseudonocardiaceae</taxon>
        <taxon>Amycolatopsis</taxon>
    </lineage>
</organism>
<dbReference type="Gene3D" id="3.40.50.10140">
    <property type="entry name" value="Toll/interleukin-1 receptor homology (TIR) domain"/>
    <property type="match status" value="1"/>
</dbReference>
<dbReference type="InterPro" id="IPR035897">
    <property type="entry name" value="Toll_tir_struct_dom_sf"/>
</dbReference>